<dbReference type="GO" id="GO:0005201">
    <property type="term" value="F:extracellular matrix structural constituent"/>
    <property type="evidence" value="ECO:0007669"/>
    <property type="project" value="InterPro"/>
</dbReference>
<evidence type="ECO:0000256" key="1">
    <source>
        <dbReference type="ARBA" id="ARBA00004613"/>
    </source>
</evidence>
<evidence type="ECO:0000256" key="2">
    <source>
        <dbReference type="ARBA" id="ARBA00022525"/>
    </source>
</evidence>
<comment type="subcellular location">
    <subcellularLocation>
        <location evidence="1">Secreted</location>
    </subcellularLocation>
</comment>
<dbReference type="InterPro" id="IPR000885">
    <property type="entry name" value="Fib_collagen_C"/>
</dbReference>
<feature type="domain" description="Fibrillar collagen NC1" evidence="5">
    <location>
        <begin position="116"/>
        <end position="309"/>
    </location>
</feature>
<accession>A0AA35RU21</accession>
<dbReference type="AlphaFoldDB" id="A0AA35RU21"/>
<keyword evidence="7" id="KW-1185">Reference proteome</keyword>
<reference evidence="6" key="1">
    <citation type="submission" date="2023-03" db="EMBL/GenBank/DDBJ databases">
        <authorList>
            <person name="Steffen K."/>
            <person name="Cardenas P."/>
        </authorList>
    </citation>
    <scope>NUCLEOTIDE SEQUENCE</scope>
</reference>
<evidence type="ECO:0000313" key="7">
    <source>
        <dbReference type="Proteomes" id="UP001174909"/>
    </source>
</evidence>
<keyword evidence="3 6" id="KW-0176">Collagen</keyword>
<dbReference type="EMBL" id="CASHTH010001649">
    <property type="protein sequence ID" value="CAI8017714.1"/>
    <property type="molecule type" value="Genomic_DNA"/>
</dbReference>
<dbReference type="Proteomes" id="UP001174909">
    <property type="component" value="Unassembled WGS sequence"/>
</dbReference>
<dbReference type="SMART" id="SM00038">
    <property type="entry name" value="COLFI"/>
    <property type="match status" value="1"/>
</dbReference>
<dbReference type="Pfam" id="PF01410">
    <property type="entry name" value="COLFI"/>
    <property type="match status" value="1"/>
</dbReference>
<keyword evidence="2" id="KW-0964">Secreted</keyword>
<organism evidence="6 7">
    <name type="scientific">Geodia barretti</name>
    <name type="common">Barrett's horny sponge</name>
    <dbReference type="NCBI Taxonomy" id="519541"/>
    <lineage>
        <taxon>Eukaryota</taxon>
        <taxon>Metazoa</taxon>
        <taxon>Porifera</taxon>
        <taxon>Demospongiae</taxon>
        <taxon>Heteroscleromorpha</taxon>
        <taxon>Tetractinellida</taxon>
        <taxon>Astrophorina</taxon>
        <taxon>Geodiidae</taxon>
        <taxon>Geodia</taxon>
    </lineage>
</organism>
<feature type="non-terminal residue" evidence="6">
    <location>
        <position position="309"/>
    </location>
</feature>
<evidence type="ECO:0000259" key="5">
    <source>
        <dbReference type="PROSITE" id="PS51461"/>
    </source>
</evidence>
<name>A0AA35RU21_GEOBA</name>
<sequence length="309" mass="33158">GDQGDRGDTGPPGAAGQVGLPGRAGPKGSRGNSGVLRRDGDPGPLGPQGLQGPRGEKGDQGVPGNHGQKGENGEPGQSTTVNLGSQSSYPPGTLKGGDFYIGDKMPGDKLFQEGVMTFYNEVEKIRNTIYEALNPNGSQAAPARTCYDLFLCNPDFQEGHYWIDPNIGGKQDALQVYCSKPGCSCIDHSLQDSSVPTFHADAGDKPFSELSKGYELSWPVHIDQIALLQLLSSSATQEFRYYGGTEKVDFVGADGEPLVVYDDEMTALKSRTDYMLSGEPEQFPILDFTPHDDTFGFEMGKACFCDELQ</sequence>
<comment type="caution">
    <text evidence="6">The sequence shown here is derived from an EMBL/GenBank/DDBJ whole genome shotgun (WGS) entry which is preliminary data.</text>
</comment>
<evidence type="ECO:0000313" key="6">
    <source>
        <dbReference type="EMBL" id="CAI8017714.1"/>
    </source>
</evidence>
<dbReference type="GO" id="GO:0005576">
    <property type="term" value="C:extracellular region"/>
    <property type="evidence" value="ECO:0007669"/>
    <property type="project" value="UniProtKB-SubCell"/>
</dbReference>
<feature type="region of interest" description="Disordered" evidence="4">
    <location>
        <begin position="1"/>
        <end position="95"/>
    </location>
</feature>
<dbReference type="PANTHER" id="PTHR24637">
    <property type="entry name" value="COLLAGEN"/>
    <property type="match status" value="1"/>
</dbReference>
<evidence type="ECO:0000256" key="3">
    <source>
        <dbReference type="ARBA" id="ARBA00023119"/>
    </source>
</evidence>
<dbReference type="GO" id="GO:0005581">
    <property type="term" value="C:collagen trimer"/>
    <property type="evidence" value="ECO:0007669"/>
    <property type="project" value="UniProtKB-KW"/>
</dbReference>
<gene>
    <name evidence="6" type="ORF">GBAR_LOCUS10709</name>
</gene>
<evidence type="ECO:0000256" key="4">
    <source>
        <dbReference type="SAM" id="MobiDB-lite"/>
    </source>
</evidence>
<dbReference type="PROSITE" id="PS51461">
    <property type="entry name" value="NC1_FIB"/>
    <property type="match status" value="1"/>
</dbReference>
<proteinExistence type="predicted"/>
<dbReference type="Pfam" id="PF01391">
    <property type="entry name" value="Collagen"/>
    <property type="match status" value="1"/>
</dbReference>
<feature type="compositionally biased region" description="Polar residues" evidence="4">
    <location>
        <begin position="75"/>
        <end position="90"/>
    </location>
</feature>
<protein>
    <submittedName>
        <fullName evidence="6">Collagen EMF1-alpha</fullName>
    </submittedName>
</protein>
<dbReference type="Gene3D" id="2.60.120.1000">
    <property type="match status" value="1"/>
</dbReference>
<dbReference type="InterPro" id="IPR008160">
    <property type="entry name" value="Collagen"/>
</dbReference>